<evidence type="ECO:0000256" key="1">
    <source>
        <dbReference type="SAM" id="Phobius"/>
    </source>
</evidence>
<reference evidence="4" key="2">
    <citation type="journal article" date="2019" name="MicrobiologyOpen">
        <title>High-quality draft genome sequence of Gaiella occulta isolated from a 150 meter deep mineral water borehole and comparison with the genome sequences of other deep-branching lineages of the phylum Actinobacteria.</title>
        <authorList>
            <person name="Severino R."/>
            <person name="Froufe H.J.C."/>
            <person name="Barroso C."/>
            <person name="Albuquerque L."/>
            <person name="Lobo-da-Cunha A."/>
            <person name="da Costa M.S."/>
            <person name="Egas C."/>
        </authorList>
    </citation>
    <scope>NUCLEOTIDE SEQUENCE [LARGE SCALE GENOMIC DNA]</scope>
    <source>
        <strain evidence="4">F2-233</strain>
    </source>
</reference>
<reference evidence="3 4" key="1">
    <citation type="submission" date="2018-07" db="EMBL/GenBank/DDBJ databases">
        <title>High-quality-draft genome sequence of Gaiella occulta.</title>
        <authorList>
            <person name="Severino R."/>
            <person name="Froufe H.J.C."/>
            <person name="Rainey F.A."/>
            <person name="Barroso C."/>
            <person name="Albuquerque L."/>
            <person name="Lobo-Da-Cunha A."/>
            <person name="Da Costa M.S."/>
            <person name="Egas C."/>
        </authorList>
    </citation>
    <scope>NUCLEOTIDE SEQUENCE [LARGE SCALE GENOMIC DNA]</scope>
    <source>
        <strain evidence="3 4">F2-233</strain>
    </source>
</reference>
<feature type="domain" description="AbiTii" evidence="2">
    <location>
        <begin position="9"/>
        <end position="196"/>
    </location>
</feature>
<name>A0A7M2YT04_9ACTN</name>
<gene>
    <name evidence="3" type="ORF">Gocc_3075</name>
</gene>
<dbReference type="Pfam" id="PF18864">
    <property type="entry name" value="AbiTii"/>
    <property type="match status" value="1"/>
</dbReference>
<dbReference type="EMBL" id="QQZY01000013">
    <property type="protein sequence ID" value="RDI73196.1"/>
    <property type="molecule type" value="Genomic_DNA"/>
</dbReference>
<feature type="transmembrane region" description="Helical" evidence="1">
    <location>
        <begin position="246"/>
        <end position="266"/>
    </location>
</feature>
<proteinExistence type="predicted"/>
<keyword evidence="1" id="KW-0472">Membrane</keyword>
<keyword evidence="1" id="KW-0812">Transmembrane</keyword>
<organism evidence="3 4">
    <name type="scientific">Gaiella occulta</name>
    <dbReference type="NCBI Taxonomy" id="1002870"/>
    <lineage>
        <taxon>Bacteria</taxon>
        <taxon>Bacillati</taxon>
        <taxon>Actinomycetota</taxon>
        <taxon>Thermoleophilia</taxon>
        <taxon>Gaiellales</taxon>
        <taxon>Gaiellaceae</taxon>
        <taxon>Gaiella</taxon>
    </lineage>
</organism>
<sequence length="271" mass="28493">MAKDRVSRLLDEIEQASADTSISLADALRKCVILGGRAGSTQLRDWATRELKGYGTPDELPEYRKQGAVLMVEAFKGGPFTGVAKVTQQIGPHQLPDPADKHIGEEVPLVGGIGELESYRVQAKANNGSIRLSIPHAAMAVQLMNHELQVPGQQITGLFWELSESGIAGVLDHVRTILAELVAEIRAGLPDDESIPSPALADQAVNVAVHGAKRVNINTAQAAGPGSHTVTATQGSPEGRSLWAKIGAAVVGVATVGGVVVAVLQWQGWGF</sequence>
<dbReference type="RefSeq" id="WP_114797455.1">
    <property type="nucleotide sequence ID" value="NZ_QQZY01000013.1"/>
</dbReference>
<dbReference type="OrthoDB" id="4157938at2"/>
<evidence type="ECO:0000313" key="3">
    <source>
        <dbReference type="EMBL" id="RDI73196.1"/>
    </source>
</evidence>
<keyword evidence="1" id="KW-1133">Transmembrane helix</keyword>
<protein>
    <recommendedName>
        <fullName evidence="2">AbiTii domain-containing protein</fullName>
    </recommendedName>
</protein>
<dbReference type="Proteomes" id="UP000254134">
    <property type="component" value="Unassembled WGS sequence"/>
</dbReference>
<evidence type="ECO:0000313" key="4">
    <source>
        <dbReference type="Proteomes" id="UP000254134"/>
    </source>
</evidence>
<accession>A0A7M2YT04</accession>
<dbReference type="InterPro" id="IPR041304">
    <property type="entry name" value="AbiTii"/>
</dbReference>
<dbReference type="AlphaFoldDB" id="A0A7M2YT04"/>
<keyword evidence="4" id="KW-1185">Reference proteome</keyword>
<comment type="caution">
    <text evidence="3">The sequence shown here is derived from an EMBL/GenBank/DDBJ whole genome shotgun (WGS) entry which is preliminary data.</text>
</comment>
<evidence type="ECO:0000259" key="2">
    <source>
        <dbReference type="Pfam" id="PF18864"/>
    </source>
</evidence>